<dbReference type="Proteomes" id="UP000253676">
    <property type="component" value="Unassembled WGS sequence"/>
</dbReference>
<dbReference type="Gene3D" id="1.20.58.760">
    <property type="entry name" value="Peptidase M41"/>
    <property type="match status" value="1"/>
</dbReference>
<evidence type="ECO:0000313" key="2">
    <source>
        <dbReference type="Proteomes" id="UP000253676"/>
    </source>
</evidence>
<accession>A0A366AZL1</accession>
<organism evidence="1 2">
    <name type="scientific">Flavobacterium psychrolimnae</name>
    <dbReference type="NCBI Taxonomy" id="249351"/>
    <lineage>
        <taxon>Bacteria</taxon>
        <taxon>Pseudomonadati</taxon>
        <taxon>Bacteroidota</taxon>
        <taxon>Flavobacteriia</taxon>
        <taxon>Flavobacteriales</taxon>
        <taxon>Flavobacteriaceae</taxon>
        <taxon>Flavobacterium</taxon>
    </lineage>
</organism>
<dbReference type="InterPro" id="IPR037219">
    <property type="entry name" value="Peptidase_M41-like"/>
</dbReference>
<dbReference type="GO" id="GO:0004222">
    <property type="term" value="F:metalloendopeptidase activity"/>
    <property type="evidence" value="ECO:0007669"/>
    <property type="project" value="InterPro"/>
</dbReference>
<sequence length="80" mass="8947">MLINEKKIASIHEAGHAIIYHIYGYNIDSITLTDDGSGMVNALSYKPTTDMINSGLNILFNKMDIYGMICLSGYWKNQSN</sequence>
<evidence type="ECO:0008006" key="3">
    <source>
        <dbReference type="Google" id="ProtNLM"/>
    </source>
</evidence>
<protein>
    <recommendedName>
        <fullName evidence="3">Peptidase M41 domain-containing protein</fullName>
    </recommendedName>
</protein>
<name>A0A366AZL1_9FLAO</name>
<dbReference type="AlphaFoldDB" id="A0A366AZL1"/>
<dbReference type="EMBL" id="QNUX01000007">
    <property type="protein sequence ID" value="RBN50176.1"/>
    <property type="molecule type" value="Genomic_DNA"/>
</dbReference>
<evidence type="ECO:0000313" key="1">
    <source>
        <dbReference type="EMBL" id="RBN50176.1"/>
    </source>
</evidence>
<dbReference type="GO" id="GO:0004176">
    <property type="term" value="F:ATP-dependent peptidase activity"/>
    <property type="evidence" value="ECO:0007669"/>
    <property type="project" value="InterPro"/>
</dbReference>
<reference evidence="1 2" key="1">
    <citation type="submission" date="2018-07" db="EMBL/GenBank/DDBJ databases">
        <title>Complete genome sequence of Flavobacterium psychrolimnae LMG 22018.</title>
        <authorList>
            <person name="Kim D.-U."/>
        </authorList>
    </citation>
    <scope>NUCLEOTIDE SEQUENCE [LARGE SCALE GENOMIC DNA]</scope>
    <source>
        <strain evidence="1 2">LMG 22018</strain>
    </source>
</reference>
<gene>
    <name evidence="1" type="ORF">DR980_08605</name>
</gene>
<dbReference type="GO" id="GO:0005524">
    <property type="term" value="F:ATP binding"/>
    <property type="evidence" value="ECO:0007669"/>
    <property type="project" value="InterPro"/>
</dbReference>
<comment type="caution">
    <text evidence="1">The sequence shown here is derived from an EMBL/GenBank/DDBJ whole genome shotgun (WGS) entry which is preliminary data.</text>
</comment>
<dbReference type="GO" id="GO:0006508">
    <property type="term" value="P:proteolysis"/>
    <property type="evidence" value="ECO:0007669"/>
    <property type="project" value="InterPro"/>
</dbReference>
<proteinExistence type="predicted"/>
<keyword evidence="2" id="KW-1185">Reference proteome</keyword>
<dbReference type="SUPFAM" id="SSF140990">
    <property type="entry name" value="FtsH protease domain-like"/>
    <property type="match status" value="1"/>
</dbReference>